<keyword evidence="2" id="KW-1185">Reference proteome</keyword>
<evidence type="ECO:0000313" key="2">
    <source>
        <dbReference type="Proteomes" id="UP000266113"/>
    </source>
</evidence>
<dbReference type="RefSeq" id="WP_119086406.1">
    <property type="nucleotide sequence ID" value="NZ_QXIY01000040.1"/>
</dbReference>
<dbReference type="Gene3D" id="3.90.1150.10">
    <property type="entry name" value="Aspartate Aminotransferase, domain 1"/>
    <property type="match status" value="1"/>
</dbReference>
<evidence type="ECO:0000313" key="1">
    <source>
        <dbReference type="EMBL" id="RIE16005.1"/>
    </source>
</evidence>
<dbReference type="InterPro" id="IPR000653">
    <property type="entry name" value="DegT/StrS_aminotransferase"/>
</dbReference>
<proteinExistence type="predicted"/>
<reference evidence="1 2" key="1">
    <citation type="submission" date="2018-09" db="EMBL/GenBank/DDBJ databases">
        <title>Discovery and Ecogenomic Context for Candidatus Cryosericales, a Global Caldiserica Order Active in Thawing Permafrost.</title>
        <authorList>
            <person name="Martinez M.A."/>
            <person name="Woodcroft B.J."/>
            <person name="Ignacio Espinoza J.C."/>
            <person name="Zayed A."/>
            <person name="Singleton C.M."/>
            <person name="Boyd J."/>
            <person name="Li Y.-F."/>
            <person name="Purvine S."/>
            <person name="Maughan H."/>
            <person name="Hodgkins S.B."/>
            <person name="Anderson D."/>
            <person name="Sederholm M."/>
            <person name="Temperton B."/>
            <person name="Saleska S.R."/>
            <person name="Tyson G.W."/>
            <person name="Rich V.I."/>
        </authorList>
    </citation>
    <scope>NUCLEOTIDE SEQUENCE [LARGE SCALE GENOMIC DNA]</scope>
    <source>
        <strain evidence="1 2">SMC1</strain>
    </source>
</reference>
<dbReference type="Pfam" id="PF01041">
    <property type="entry name" value="DegT_DnrJ_EryC1"/>
    <property type="match status" value="1"/>
</dbReference>
<gene>
    <name evidence="1" type="ORF">SMC1_08815</name>
</gene>
<protein>
    <submittedName>
        <fullName evidence="1">Uncharacterized protein</fullName>
    </submittedName>
</protein>
<sequence>MIAKVRYCVGNVGHPRAAEYGLRTLLEMVISPQCIVQSTLKDQPQDDEVLVTYGTGPEGVDSGVRIFVSGFFDTCYVAQAGIQTQVYYPEPLHRQPCFVDKQELPEEALNVDAVVLSVLSLPMSHSLPLSATDAVGDILRSCSSGSSH</sequence>
<dbReference type="InterPro" id="IPR015424">
    <property type="entry name" value="PyrdxlP-dep_Trfase"/>
</dbReference>
<dbReference type="SUPFAM" id="SSF53383">
    <property type="entry name" value="PLP-dependent transferases"/>
    <property type="match status" value="1"/>
</dbReference>
<dbReference type="InterPro" id="IPR015422">
    <property type="entry name" value="PyrdxlP-dep_Trfase_small"/>
</dbReference>
<organism evidence="1 2">
    <name type="scientific">Candidatus Cryosericum septentrionale</name>
    <dbReference type="NCBI Taxonomy" id="2290913"/>
    <lineage>
        <taxon>Bacteria</taxon>
        <taxon>Pseudomonadati</taxon>
        <taxon>Caldisericota/Cryosericota group</taxon>
        <taxon>Candidatus Cryosericota</taxon>
        <taxon>Candidatus Cryosericia</taxon>
        <taxon>Candidatus Cryosericales</taxon>
        <taxon>Candidatus Cryosericaceae</taxon>
        <taxon>Candidatus Cryosericum</taxon>
    </lineage>
</organism>
<comment type="caution">
    <text evidence="1">The sequence shown here is derived from an EMBL/GenBank/DDBJ whole genome shotgun (WGS) entry which is preliminary data.</text>
</comment>
<name>A0A398DLG8_9BACT</name>
<dbReference type="Proteomes" id="UP000266113">
    <property type="component" value="Unassembled WGS sequence"/>
</dbReference>
<dbReference type="AlphaFoldDB" id="A0A398DLG8"/>
<accession>A0A398DLG8</accession>
<dbReference type="EMBL" id="QXIY01000040">
    <property type="protein sequence ID" value="RIE16005.1"/>
    <property type="molecule type" value="Genomic_DNA"/>
</dbReference>